<feature type="non-terminal residue" evidence="2">
    <location>
        <position position="1"/>
    </location>
</feature>
<gene>
    <name evidence="2" type="ORF">EXIGLDRAFT_763448</name>
</gene>
<name>A0A165M0S1_EXIGL</name>
<sequence>DEVYDSTPRSRTSSTSSDDSLPELLELRDALLPHEGLSRSQTSSTSSDDDDDDIPELEPVPDDHKLSTAQKWENFMSPKWPSLKRCMNEYAKVVLDSKHEGHSDAERAILDARDRDEAQRLLERDRAKMDELARDMWRAIENEKPADRLRDMCRALDDHQRVDEQRAKVSVGYLRDYDKAIALHVSRTKREAKQVLEDTTLSDGKRSIRIHLIHLGAAVSWPQLCTHTGRLVGWPGWGEKLEREWDRPRARL</sequence>
<reference evidence="2 3" key="1">
    <citation type="journal article" date="2016" name="Mol. Biol. Evol.">
        <title>Comparative Genomics of Early-Diverging Mushroom-Forming Fungi Provides Insights into the Origins of Lignocellulose Decay Capabilities.</title>
        <authorList>
            <person name="Nagy L.G."/>
            <person name="Riley R."/>
            <person name="Tritt A."/>
            <person name="Adam C."/>
            <person name="Daum C."/>
            <person name="Floudas D."/>
            <person name="Sun H."/>
            <person name="Yadav J.S."/>
            <person name="Pangilinan J."/>
            <person name="Larsson K.H."/>
            <person name="Matsuura K."/>
            <person name="Barry K."/>
            <person name="Labutti K."/>
            <person name="Kuo R."/>
            <person name="Ohm R.A."/>
            <person name="Bhattacharya S.S."/>
            <person name="Shirouzu T."/>
            <person name="Yoshinaga Y."/>
            <person name="Martin F.M."/>
            <person name="Grigoriev I.V."/>
            <person name="Hibbett D.S."/>
        </authorList>
    </citation>
    <scope>NUCLEOTIDE SEQUENCE [LARGE SCALE GENOMIC DNA]</scope>
    <source>
        <strain evidence="2 3">HHB12029</strain>
    </source>
</reference>
<protein>
    <submittedName>
        <fullName evidence="2">Uncharacterized protein</fullName>
    </submittedName>
</protein>
<accession>A0A165M0S1</accession>
<evidence type="ECO:0000313" key="2">
    <source>
        <dbReference type="EMBL" id="KZV98605.1"/>
    </source>
</evidence>
<evidence type="ECO:0000256" key="1">
    <source>
        <dbReference type="SAM" id="MobiDB-lite"/>
    </source>
</evidence>
<dbReference type="Proteomes" id="UP000077266">
    <property type="component" value="Unassembled WGS sequence"/>
</dbReference>
<dbReference type="AlphaFoldDB" id="A0A165M0S1"/>
<dbReference type="EMBL" id="KV425917">
    <property type="protein sequence ID" value="KZV98605.1"/>
    <property type="molecule type" value="Genomic_DNA"/>
</dbReference>
<feature type="compositionally biased region" description="Low complexity" evidence="1">
    <location>
        <begin position="1"/>
        <end position="24"/>
    </location>
</feature>
<dbReference type="InParanoid" id="A0A165M0S1"/>
<feature type="compositionally biased region" description="Acidic residues" evidence="1">
    <location>
        <begin position="47"/>
        <end position="60"/>
    </location>
</feature>
<organism evidence="2 3">
    <name type="scientific">Exidia glandulosa HHB12029</name>
    <dbReference type="NCBI Taxonomy" id="1314781"/>
    <lineage>
        <taxon>Eukaryota</taxon>
        <taxon>Fungi</taxon>
        <taxon>Dikarya</taxon>
        <taxon>Basidiomycota</taxon>
        <taxon>Agaricomycotina</taxon>
        <taxon>Agaricomycetes</taxon>
        <taxon>Auriculariales</taxon>
        <taxon>Exidiaceae</taxon>
        <taxon>Exidia</taxon>
    </lineage>
</organism>
<keyword evidence="3" id="KW-1185">Reference proteome</keyword>
<proteinExistence type="predicted"/>
<evidence type="ECO:0000313" key="3">
    <source>
        <dbReference type="Proteomes" id="UP000077266"/>
    </source>
</evidence>
<feature type="region of interest" description="Disordered" evidence="1">
    <location>
        <begin position="1"/>
        <end position="68"/>
    </location>
</feature>